<keyword evidence="3" id="KW-1185">Reference proteome</keyword>
<reference evidence="2" key="1">
    <citation type="submission" date="2020-01" db="EMBL/GenBank/DDBJ databases">
        <authorList>
            <consortium name="DOE Joint Genome Institute"/>
            <person name="Haridas S."/>
            <person name="Albert R."/>
            <person name="Binder M."/>
            <person name="Bloem J."/>
            <person name="Labutti K."/>
            <person name="Salamov A."/>
            <person name="Andreopoulos B."/>
            <person name="Baker S.E."/>
            <person name="Barry K."/>
            <person name="Bills G."/>
            <person name="Bluhm B.H."/>
            <person name="Cannon C."/>
            <person name="Castanera R."/>
            <person name="Culley D.E."/>
            <person name="Daum C."/>
            <person name="Ezra D."/>
            <person name="Gonzalez J.B."/>
            <person name="Henrissat B."/>
            <person name="Kuo A."/>
            <person name="Liang C."/>
            <person name="Lipzen A."/>
            <person name="Lutzoni F."/>
            <person name="Magnuson J."/>
            <person name="Mondo S."/>
            <person name="Nolan M."/>
            <person name="Ohm R."/>
            <person name="Pangilinan J."/>
            <person name="Park H.-J."/>
            <person name="Ramirez L."/>
            <person name="Alfaro M."/>
            <person name="Sun H."/>
            <person name="Tritt A."/>
            <person name="Yoshinaga Y."/>
            <person name="Zwiers L.-H."/>
            <person name="Turgeon B.G."/>
            <person name="Goodwin S.B."/>
            <person name="Spatafora J.W."/>
            <person name="Crous P.W."/>
            <person name="Grigoriev I.V."/>
        </authorList>
    </citation>
    <scope>NUCLEOTIDE SEQUENCE</scope>
    <source>
        <strain evidence="2">IPT5</strain>
    </source>
</reference>
<organism evidence="2 3">
    <name type="scientific">Plenodomus tracheiphilus IPT5</name>
    <dbReference type="NCBI Taxonomy" id="1408161"/>
    <lineage>
        <taxon>Eukaryota</taxon>
        <taxon>Fungi</taxon>
        <taxon>Dikarya</taxon>
        <taxon>Ascomycota</taxon>
        <taxon>Pezizomycotina</taxon>
        <taxon>Dothideomycetes</taxon>
        <taxon>Pleosporomycetidae</taxon>
        <taxon>Pleosporales</taxon>
        <taxon>Pleosporineae</taxon>
        <taxon>Leptosphaeriaceae</taxon>
        <taxon>Plenodomus</taxon>
    </lineage>
</organism>
<evidence type="ECO:0000313" key="2">
    <source>
        <dbReference type="EMBL" id="KAF2847255.1"/>
    </source>
</evidence>
<sequence length="204" mass="22651">MVPGCLLLRYGVVVLDCKGRLQLPNRVSMADDRSRQPQTRQQSQKPISWGRGEAAATTPAQQFRRPTAGRRHRGRLCTQPSEQSQLVLICTTGCMSVHVPLTRFTMSAAVQLQEESSTVQIMQAALGQHLHNLQCGIMPPENVHWSTAVCIIVGPSRLACTVALCRHHLLLVRFQSRFRQPLAPNTWSPAMSASWTTPPKCVHV</sequence>
<feature type="region of interest" description="Disordered" evidence="1">
    <location>
        <begin position="28"/>
        <end position="75"/>
    </location>
</feature>
<accession>A0A6A7AYN7</accession>
<dbReference type="EMBL" id="MU006327">
    <property type="protein sequence ID" value="KAF2847255.1"/>
    <property type="molecule type" value="Genomic_DNA"/>
</dbReference>
<evidence type="ECO:0000256" key="1">
    <source>
        <dbReference type="SAM" id="MobiDB-lite"/>
    </source>
</evidence>
<evidence type="ECO:0000313" key="3">
    <source>
        <dbReference type="Proteomes" id="UP000799423"/>
    </source>
</evidence>
<protein>
    <submittedName>
        <fullName evidence="2">Uncharacterized protein</fullName>
    </submittedName>
</protein>
<dbReference type="Proteomes" id="UP000799423">
    <property type="component" value="Unassembled WGS sequence"/>
</dbReference>
<proteinExistence type="predicted"/>
<name>A0A6A7AYN7_9PLEO</name>
<dbReference type="AlphaFoldDB" id="A0A6A7AYN7"/>
<gene>
    <name evidence="2" type="ORF">T440DRAFT_211027</name>
</gene>